<dbReference type="SUPFAM" id="SSF54909">
    <property type="entry name" value="Dimeric alpha+beta barrel"/>
    <property type="match status" value="1"/>
</dbReference>
<proteinExistence type="inferred from homology"/>
<protein>
    <recommendedName>
        <fullName evidence="2">EthD domain-containing protein</fullName>
    </recommendedName>
</protein>
<evidence type="ECO:0000259" key="2">
    <source>
        <dbReference type="Pfam" id="PF07110"/>
    </source>
</evidence>
<accession>A0ABR4EDA1</accession>
<sequence length="149" mass="16686">MASPSSLIKFDVCMYKKDEVSYEDFVEWATKVYPVKAKPVIQKYVVKWTQTVNPAHFREPLRHALKNDMGRPGWTIPDYDFVATYWLHSLDDLRLLTTDPAWAELEEGALARTNLSVGHFVIGHEVVHFENNKPVAGAGAGAPADAANS</sequence>
<gene>
    <name evidence="3" type="ORF">FJTKL_12613</name>
</gene>
<reference evidence="3 4" key="1">
    <citation type="submission" date="2024-03" db="EMBL/GenBank/DDBJ databases">
        <title>A high-quality draft genome sequence of Diaporthe vaccinii, a causative agent of upright dieback and viscid rot disease in cranberry plants.</title>
        <authorList>
            <person name="Sarrasin M."/>
            <person name="Lang B.F."/>
            <person name="Burger G."/>
        </authorList>
    </citation>
    <scope>NUCLEOTIDE SEQUENCE [LARGE SCALE GENOMIC DNA]</scope>
    <source>
        <strain evidence="3 4">IS7</strain>
    </source>
</reference>
<feature type="domain" description="EthD" evidence="2">
    <location>
        <begin position="17"/>
        <end position="106"/>
    </location>
</feature>
<keyword evidence="4" id="KW-1185">Reference proteome</keyword>
<comment type="similarity">
    <text evidence="1">Belongs to the tpcK family.</text>
</comment>
<dbReference type="Gene3D" id="3.30.70.100">
    <property type="match status" value="1"/>
</dbReference>
<evidence type="ECO:0000256" key="1">
    <source>
        <dbReference type="ARBA" id="ARBA00005986"/>
    </source>
</evidence>
<organism evidence="3 4">
    <name type="scientific">Diaporthe vaccinii</name>
    <dbReference type="NCBI Taxonomy" id="105482"/>
    <lineage>
        <taxon>Eukaryota</taxon>
        <taxon>Fungi</taxon>
        <taxon>Dikarya</taxon>
        <taxon>Ascomycota</taxon>
        <taxon>Pezizomycotina</taxon>
        <taxon>Sordariomycetes</taxon>
        <taxon>Sordariomycetidae</taxon>
        <taxon>Diaporthales</taxon>
        <taxon>Diaporthaceae</taxon>
        <taxon>Diaporthe</taxon>
        <taxon>Diaporthe eres species complex</taxon>
    </lineage>
</organism>
<dbReference type="Pfam" id="PF07110">
    <property type="entry name" value="EthD"/>
    <property type="match status" value="1"/>
</dbReference>
<dbReference type="EMBL" id="JBAWTH010000067">
    <property type="protein sequence ID" value="KAL2280375.1"/>
    <property type="molecule type" value="Genomic_DNA"/>
</dbReference>
<dbReference type="InterPro" id="IPR009799">
    <property type="entry name" value="EthD_dom"/>
</dbReference>
<dbReference type="Proteomes" id="UP001600888">
    <property type="component" value="Unassembled WGS sequence"/>
</dbReference>
<evidence type="ECO:0000313" key="3">
    <source>
        <dbReference type="EMBL" id="KAL2280375.1"/>
    </source>
</evidence>
<dbReference type="InterPro" id="IPR011008">
    <property type="entry name" value="Dimeric_a/b-barrel"/>
</dbReference>
<comment type="caution">
    <text evidence="3">The sequence shown here is derived from an EMBL/GenBank/DDBJ whole genome shotgun (WGS) entry which is preliminary data.</text>
</comment>
<evidence type="ECO:0000313" key="4">
    <source>
        <dbReference type="Proteomes" id="UP001600888"/>
    </source>
</evidence>
<name>A0ABR4EDA1_9PEZI</name>